<dbReference type="GO" id="GO:0003921">
    <property type="term" value="F:GMP synthase activity"/>
    <property type="evidence" value="ECO:0007669"/>
    <property type="project" value="InterPro"/>
</dbReference>
<dbReference type="InterPro" id="IPR017926">
    <property type="entry name" value="GATASE"/>
</dbReference>
<dbReference type="InterPro" id="IPR001674">
    <property type="entry name" value="GMP_synth_C"/>
</dbReference>
<dbReference type="SUPFAM" id="SSF52317">
    <property type="entry name" value="Class I glutamine amidotransferase-like"/>
    <property type="match status" value="1"/>
</dbReference>
<feature type="binding site" evidence="10">
    <location>
        <begin position="219"/>
        <end position="225"/>
    </location>
    <ligand>
        <name>ATP</name>
        <dbReference type="ChEBI" id="CHEBI:30616"/>
    </ligand>
</feature>
<dbReference type="InterPro" id="IPR020536">
    <property type="entry name" value="ThiI_AANH"/>
</dbReference>
<dbReference type="InterPro" id="IPR004739">
    <property type="entry name" value="GMP_synth_GATase"/>
</dbReference>
<name>A0A1F6WWW2_9BACT</name>
<feature type="active site" evidence="9">
    <location>
        <position position="166"/>
    </location>
</feature>
<keyword evidence="4 9" id="KW-0547">Nucleotide-binding</keyword>
<keyword evidence="5 9" id="KW-0332">GMP biosynthesis</keyword>
<gene>
    <name evidence="9" type="primary">guaA</name>
    <name evidence="12" type="ORF">A3A05_01795</name>
</gene>
<organism evidence="12 13">
    <name type="scientific">Candidatus Nomurabacteria bacterium RIFCSPLOWO2_01_FULL_41_12</name>
    <dbReference type="NCBI Taxonomy" id="1801774"/>
    <lineage>
        <taxon>Bacteria</taxon>
        <taxon>Candidatus Nomuraibacteriota</taxon>
    </lineage>
</organism>
<dbReference type="CDD" id="cd01997">
    <property type="entry name" value="GMP_synthase_C"/>
    <property type="match status" value="1"/>
</dbReference>
<evidence type="ECO:0000256" key="4">
    <source>
        <dbReference type="ARBA" id="ARBA00022741"/>
    </source>
</evidence>
<dbReference type="SUPFAM" id="SSF52402">
    <property type="entry name" value="Adenine nucleotide alpha hydrolases-like"/>
    <property type="match status" value="1"/>
</dbReference>
<dbReference type="PRINTS" id="PR00096">
    <property type="entry name" value="GATASE"/>
</dbReference>
<comment type="function">
    <text evidence="1 9">Catalyzes the synthesis of GMP from XMP.</text>
</comment>
<dbReference type="Gene3D" id="3.40.50.880">
    <property type="match status" value="1"/>
</dbReference>
<dbReference type="NCBIfam" id="TIGR00884">
    <property type="entry name" value="guaA_Cterm"/>
    <property type="match status" value="1"/>
</dbReference>
<proteinExistence type="inferred from homology"/>
<dbReference type="GO" id="GO:0005524">
    <property type="term" value="F:ATP binding"/>
    <property type="evidence" value="ECO:0007669"/>
    <property type="project" value="UniProtKB-UniRule"/>
</dbReference>
<dbReference type="PROSITE" id="PS51273">
    <property type="entry name" value="GATASE_TYPE_1"/>
    <property type="match status" value="1"/>
</dbReference>
<evidence type="ECO:0000256" key="7">
    <source>
        <dbReference type="ARBA" id="ARBA00022840"/>
    </source>
</evidence>
<evidence type="ECO:0000256" key="1">
    <source>
        <dbReference type="ARBA" id="ARBA00002332"/>
    </source>
</evidence>
<dbReference type="Pfam" id="PF00117">
    <property type="entry name" value="GATase"/>
    <property type="match status" value="1"/>
</dbReference>
<evidence type="ECO:0000313" key="13">
    <source>
        <dbReference type="Proteomes" id="UP000176187"/>
    </source>
</evidence>
<feature type="domain" description="GMPS ATP-PPase" evidence="11">
    <location>
        <begin position="192"/>
        <end position="384"/>
    </location>
</feature>
<dbReference type="FunFam" id="3.30.300.10:FF:000002">
    <property type="entry name" value="GMP synthase [glutamine-hydrolyzing]"/>
    <property type="match status" value="1"/>
</dbReference>
<dbReference type="InterPro" id="IPR022955">
    <property type="entry name" value="GMP_synthase"/>
</dbReference>
<dbReference type="InterPro" id="IPR025777">
    <property type="entry name" value="GMPS_ATP_PPase_dom"/>
</dbReference>
<sequence length="507" mass="56394">MSDIIYVLDFGSQYSHLITRRIREAGVLAELVAPDFPISKLEQGKGIIFSGGPQNLSEKGALRVDKRVFDLGIPILGICYGMQLTAFMLKGKVKAGKKSEYGSTEIIVKKTGKILKGLSLKQITWMSHGDQVVKMPKGFVNIANSKNCPIAGMENAKRKIYCLQFHPEVKHTAGGKTILENFIKITKVKRNWSMQNFISISIKNIRALIGNDRAVCALSGGIDSAVAATMVYKAIGKNLTCIYVDTGLMRAGETEQIIKTFKQYQKINLYVINARKQFINKLKGITDPERKRKIIGELFIRIFEKESKKLGKVQWLVQGTLYPDTIESSKGVGKHAAVIKSHHNAGGLPEKINFKLLEPLRELYKDEVRKVGKLLNLPDNLTSRQPFPGPGLAIRIVGEVTAEKLELVRKADKIICDEIELAKADTQQYLAVLLPIRSVGVQGDARTYGHPIVVRAVTTADLMTAHWAKLNYALLEKISTRITNEVKGINRVVYDITSKPPGTVEWE</sequence>
<dbReference type="EMBL" id="MFUY01000007">
    <property type="protein sequence ID" value="OGI86387.1"/>
    <property type="molecule type" value="Genomic_DNA"/>
</dbReference>
<accession>A0A1F6WWW2</accession>
<keyword evidence="6 9" id="KW-0658">Purine biosynthesis</keyword>
<dbReference type="PANTHER" id="PTHR11922:SF2">
    <property type="entry name" value="GMP SYNTHASE [GLUTAMINE-HYDROLYZING]"/>
    <property type="match status" value="1"/>
</dbReference>
<evidence type="ECO:0000259" key="11">
    <source>
        <dbReference type="PROSITE" id="PS51553"/>
    </source>
</evidence>
<evidence type="ECO:0000256" key="5">
    <source>
        <dbReference type="ARBA" id="ARBA00022749"/>
    </source>
</evidence>
<feature type="active site" description="Nucleophile" evidence="9">
    <location>
        <position position="79"/>
    </location>
</feature>
<evidence type="ECO:0000256" key="8">
    <source>
        <dbReference type="ARBA" id="ARBA00022962"/>
    </source>
</evidence>
<dbReference type="FunFam" id="3.40.50.880:FF:000001">
    <property type="entry name" value="GMP synthase [glutamine-hydrolyzing]"/>
    <property type="match status" value="1"/>
</dbReference>
<evidence type="ECO:0000256" key="10">
    <source>
        <dbReference type="PROSITE-ProRule" id="PRU00886"/>
    </source>
</evidence>
<dbReference type="NCBIfam" id="TIGR00888">
    <property type="entry name" value="guaA_Nterm"/>
    <property type="match status" value="1"/>
</dbReference>
<keyword evidence="3 9" id="KW-0436">Ligase</keyword>
<dbReference type="FunFam" id="3.40.50.620:FF:000001">
    <property type="entry name" value="GMP synthase [glutamine-hydrolyzing]"/>
    <property type="match status" value="1"/>
</dbReference>
<comment type="pathway">
    <text evidence="2 9">Purine metabolism; GMP biosynthesis; GMP from XMP (L-Gln route): step 1/1.</text>
</comment>
<dbReference type="InterPro" id="IPR014729">
    <property type="entry name" value="Rossmann-like_a/b/a_fold"/>
</dbReference>
<dbReference type="CDD" id="cd01742">
    <property type="entry name" value="GATase1_GMP_Synthase"/>
    <property type="match status" value="1"/>
</dbReference>
<keyword evidence="8 9" id="KW-0315">Glutamine amidotransferase</keyword>
<evidence type="ECO:0000256" key="3">
    <source>
        <dbReference type="ARBA" id="ARBA00022598"/>
    </source>
</evidence>
<dbReference type="HAMAP" id="MF_00344">
    <property type="entry name" value="GMP_synthase"/>
    <property type="match status" value="1"/>
</dbReference>
<dbReference type="InterPro" id="IPR029062">
    <property type="entry name" value="Class_I_gatase-like"/>
</dbReference>
<dbReference type="AlphaFoldDB" id="A0A1F6WWW2"/>
<dbReference type="EC" id="6.3.5.2" evidence="9"/>
<dbReference type="Proteomes" id="UP000176187">
    <property type="component" value="Unassembled WGS sequence"/>
</dbReference>
<feature type="active site" evidence="9">
    <location>
        <position position="168"/>
    </location>
</feature>
<comment type="catalytic activity">
    <reaction evidence="9">
        <text>XMP + L-glutamine + ATP + H2O = GMP + L-glutamate + AMP + diphosphate + 2 H(+)</text>
        <dbReference type="Rhea" id="RHEA:11680"/>
        <dbReference type="ChEBI" id="CHEBI:15377"/>
        <dbReference type="ChEBI" id="CHEBI:15378"/>
        <dbReference type="ChEBI" id="CHEBI:29985"/>
        <dbReference type="ChEBI" id="CHEBI:30616"/>
        <dbReference type="ChEBI" id="CHEBI:33019"/>
        <dbReference type="ChEBI" id="CHEBI:57464"/>
        <dbReference type="ChEBI" id="CHEBI:58115"/>
        <dbReference type="ChEBI" id="CHEBI:58359"/>
        <dbReference type="ChEBI" id="CHEBI:456215"/>
        <dbReference type="EC" id="6.3.5.2"/>
    </reaction>
</comment>
<evidence type="ECO:0000256" key="6">
    <source>
        <dbReference type="ARBA" id="ARBA00022755"/>
    </source>
</evidence>
<dbReference type="NCBIfam" id="NF000848">
    <property type="entry name" value="PRK00074.1"/>
    <property type="match status" value="1"/>
</dbReference>
<dbReference type="UniPathway" id="UPA00189">
    <property type="reaction ID" value="UER00296"/>
</dbReference>
<dbReference type="STRING" id="1801774.A3A05_01795"/>
<evidence type="ECO:0000313" key="12">
    <source>
        <dbReference type="EMBL" id="OGI86387.1"/>
    </source>
</evidence>
<dbReference type="SUPFAM" id="SSF54810">
    <property type="entry name" value="GMP synthetase C-terminal dimerisation domain"/>
    <property type="match status" value="1"/>
</dbReference>
<reference evidence="12 13" key="1">
    <citation type="journal article" date="2016" name="Nat. Commun.">
        <title>Thousands of microbial genomes shed light on interconnected biogeochemical processes in an aquifer system.</title>
        <authorList>
            <person name="Anantharaman K."/>
            <person name="Brown C.T."/>
            <person name="Hug L.A."/>
            <person name="Sharon I."/>
            <person name="Castelle C.J."/>
            <person name="Probst A.J."/>
            <person name="Thomas B.C."/>
            <person name="Singh A."/>
            <person name="Wilkins M.J."/>
            <person name="Karaoz U."/>
            <person name="Brodie E.L."/>
            <person name="Williams K.H."/>
            <person name="Hubbard S.S."/>
            <person name="Banfield J.F."/>
        </authorList>
    </citation>
    <scope>NUCLEOTIDE SEQUENCE [LARGE SCALE GENOMIC DNA]</scope>
</reference>
<comment type="caution">
    <text evidence="12">The sequence shown here is derived from an EMBL/GenBank/DDBJ whole genome shotgun (WGS) entry which is preliminary data.</text>
</comment>
<dbReference type="PROSITE" id="PS51553">
    <property type="entry name" value="GMPS_ATP_PPASE"/>
    <property type="match status" value="1"/>
</dbReference>
<dbReference type="GO" id="GO:0004810">
    <property type="term" value="F:CCA tRNA nucleotidyltransferase activity"/>
    <property type="evidence" value="ECO:0007669"/>
    <property type="project" value="InterPro"/>
</dbReference>
<dbReference type="GO" id="GO:0005829">
    <property type="term" value="C:cytosol"/>
    <property type="evidence" value="ECO:0007669"/>
    <property type="project" value="TreeGrafter"/>
</dbReference>
<dbReference type="Gene3D" id="3.30.300.10">
    <property type="match status" value="1"/>
</dbReference>
<evidence type="ECO:0000256" key="9">
    <source>
        <dbReference type="HAMAP-Rule" id="MF_00344"/>
    </source>
</evidence>
<evidence type="ECO:0000256" key="2">
    <source>
        <dbReference type="ARBA" id="ARBA00005153"/>
    </source>
</evidence>
<dbReference type="Gene3D" id="3.40.50.620">
    <property type="entry name" value="HUPs"/>
    <property type="match status" value="1"/>
</dbReference>
<keyword evidence="7 9" id="KW-0067">ATP-binding</keyword>
<comment type="subunit">
    <text evidence="9">Homodimer.</text>
</comment>
<protein>
    <recommendedName>
        <fullName evidence="9">GMP synthase [glutamine-hydrolyzing]</fullName>
        <ecNumber evidence="9">6.3.5.2</ecNumber>
    </recommendedName>
    <alternativeName>
        <fullName evidence="9">GMP synthetase</fullName>
    </alternativeName>
    <alternativeName>
        <fullName evidence="9">Glutamine amidotransferase</fullName>
    </alternativeName>
</protein>
<dbReference type="Pfam" id="PF00958">
    <property type="entry name" value="GMP_synt_C"/>
    <property type="match status" value="1"/>
</dbReference>
<dbReference type="PANTHER" id="PTHR11922">
    <property type="entry name" value="GMP SYNTHASE-RELATED"/>
    <property type="match status" value="1"/>
</dbReference>
<dbReference type="Pfam" id="PF02568">
    <property type="entry name" value="ThiI"/>
    <property type="match status" value="1"/>
</dbReference>